<evidence type="ECO:0000259" key="16">
    <source>
        <dbReference type="SMART" id="SM00079"/>
    </source>
</evidence>
<evidence type="ECO:0000256" key="12">
    <source>
        <dbReference type="ARBA" id="ARBA00023303"/>
    </source>
</evidence>
<dbReference type="Proteomes" id="UP000663842">
    <property type="component" value="Unassembled WGS sequence"/>
</dbReference>
<keyword evidence="11" id="KW-1071">Ligand-gated ion channel</keyword>
<name>A0A819KKG6_9BILA</name>
<evidence type="ECO:0000256" key="13">
    <source>
        <dbReference type="ARBA" id="ARBA00034100"/>
    </source>
</evidence>
<keyword evidence="10" id="KW-0628">Postsynaptic cell membrane</keyword>
<dbReference type="InterPro" id="IPR028082">
    <property type="entry name" value="Peripla_BP_I"/>
</dbReference>
<keyword evidence="15" id="KW-0732">Signal</keyword>
<evidence type="ECO:0000256" key="7">
    <source>
        <dbReference type="ARBA" id="ARBA00023136"/>
    </source>
</evidence>
<keyword evidence="3 14" id="KW-0812">Transmembrane</keyword>
<evidence type="ECO:0000256" key="9">
    <source>
        <dbReference type="ARBA" id="ARBA00023180"/>
    </source>
</evidence>
<dbReference type="SMART" id="SM00079">
    <property type="entry name" value="PBPe"/>
    <property type="match status" value="1"/>
</dbReference>
<evidence type="ECO:0000256" key="11">
    <source>
        <dbReference type="ARBA" id="ARBA00023286"/>
    </source>
</evidence>
<comment type="subcellular location">
    <subcellularLocation>
        <location evidence="1">Membrane</location>
        <topology evidence="1">Multi-pass membrane protein</topology>
    </subcellularLocation>
    <subcellularLocation>
        <location evidence="13">Postsynaptic cell membrane</location>
    </subcellularLocation>
</comment>
<evidence type="ECO:0000256" key="5">
    <source>
        <dbReference type="ARBA" id="ARBA00023018"/>
    </source>
</evidence>
<feature type="transmembrane region" description="Helical" evidence="14">
    <location>
        <begin position="703"/>
        <end position="721"/>
    </location>
</feature>
<reference evidence="17" key="1">
    <citation type="submission" date="2021-02" db="EMBL/GenBank/DDBJ databases">
        <authorList>
            <person name="Nowell W R."/>
        </authorList>
    </citation>
    <scope>NUCLEOTIDE SEQUENCE</scope>
</reference>
<dbReference type="PANTHER" id="PTHR18966">
    <property type="entry name" value="IONOTROPIC GLUTAMATE RECEPTOR"/>
    <property type="match status" value="1"/>
</dbReference>
<dbReference type="AlphaFoldDB" id="A0A819KKG6"/>
<dbReference type="PRINTS" id="PR01176">
    <property type="entry name" value="GABABRECEPTR"/>
</dbReference>
<keyword evidence="5" id="KW-0770">Synapse</keyword>
<dbReference type="Proteomes" id="UP000663866">
    <property type="component" value="Unassembled WGS sequence"/>
</dbReference>
<gene>
    <name evidence="17" type="ORF">OVN521_LOCUS12216</name>
    <name evidence="18" type="ORF">UXM345_LOCUS16713</name>
</gene>
<dbReference type="GO" id="GO:0045211">
    <property type="term" value="C:postsynaptic membrane"/>
    <property type="evidence" value="ECO:0007669"/>
    <property type="project" value="UniProtKB-SubCell"/>
</dbReference>
<evidence type="ECO:0000256" key="15">
    <source>
        <dbReference type="SAM" id="SignalP"/>
    </source>
</evidence>
<evidence type="ECO:0000256" key="4">
    <source>
        <dbReference type="ARBA" id="ARBA00022989"/>
    </source>
</evidence>
<dbReference type="Pfam" id="PF01094">
    <property type="entry name" value="ANF_receptor"/>
    <property type="match status" value="1"/>
</dbReference>
<keyword evidence="19" id="KW-1185">Reference proteome</keyword>
<proteinExistence type="predicted"/>
<keyword evidence="2" id="KW-0813">Transport</keyword>
<evidence type="ECO:0000256" key="3">
    <source>
        <dbReference type="ARBA" id="ARBA00022692"/>
    </source>
</evidence>
<feature type="transmembrane region" description="Helical" evidence="14">
    <location>
        <begin position="671"/>
        <end position="691"/>
    </location>
</feature>
<dbReference type="InterPro" id="IPR000337">
    <property type="entry name" value="GPCR_3"/>
</dbReference>
<dbReference type="Gene3D" id="3.40.50.2300">
    <property type="match status" value="2"/>
</dbReference>
<dbReference type="PRINTS" id="PR00248">
    <property type="entry name" value="GPCRMGR"/>
</dbReference>
<evidence type="ECO:0000256" key="10">
    <source>
        <dbReference type="ARBA" id="ARBA00023257"/>
    </source>
</evidence>
<keyword evidence="7 14" id="KW-0472">Membrane</keyword>
<dbReference type="SUPFAM" id="SSF53822">
    <property type="entry name" value="Periplasmic binding protein-like I"/>
    <property type="match status" value="1"/>
</dbReference>
<keyword evidence="12" id="KW-0407">Ion channel</keyword>
<feature type="transmembrane region" description="Helical" evidence="14">
    <location>
        <begin position="639"/>
        <end position="659"/>
    </location>
</feature>
<feature type="transmembrane region" description="Helical" evidence="14">
    <location>
        <begin position="890"/>
        <end position="911"/>
    </location>
</feature>
<evidence type="ECO:0000256" key="8">
    <source>
        <dbReference type="ARBA" id="ARBA00023170"/>
    </source>
</evidence>
<sequence>MPRFLFLLICVALSIDILNGVRILGLFPEQGDALSHNSSVSLSDHWTNQCMQMFLAAISLSNRYEIYVGGQHINYTILNTNIESNGFAELELVCRTMCNRTGSDIVGVVGPASSTKVRYLGPFAARIHLPLISYAATNADLDDTYNYATFYRTIPSDTLLAEAIVQLFTFFSWTSCIIIVGKDDYGYGGLKILSEVYHSDLSIQDRLIFDLRLDKFHANLTETLEKSRSRIVLVWACQNSTTRIIHHALTNGLIGGNYVWIMTSKIDFNVFKQYDLTKLAGVLAVVHIIGNSSTSGVNETLQKEAFDAWRNLSYEKKKVPEQLSDVSPFAMYTFDATWALIQALNKSSIDKKSPSMYKASSCFDSLLQNYTTYFDYLQTTRFFGVSGIVDFSKNDLNENNHGGMYVLYSVQSKTNHKRKEVINKEIMTWHETSHSWTNYTNPDKLNITWPRNPIGKVPTDYPQLQVLDICNLLIGNNTAVIMYQSIAYWTWSQHLRILVIEAPPFVIIHNFSNQGHFPNNINNVEHNSFRCEPLKTTNPSILIYGFVPDLIRLLQSQMHFNFTIDVANLSTNYHSLVALVANDNRQYDIILSDIRITSSRLLKVDFSTPYHENTFRIISRSNPYSTSFSLFSCFNPFTWDVWAAIFAIIIYSGFIIYIFERHNIKIEHCESEFKSILIGICHAMTSILIMNGDIRLSTNSSRITVLGLYALGIILVATYTANLSSFLTLNRSQATISGIDDIKNGRLPFSRIGIVTNSAVSDYYIQNISTEYHALSTIEEMYSRLLDHTIDASIWDSSVLEYAVNNYYCDKLIIAGVGFVKSSFAIVLPKNWLYKRDLDLHILALRETQKLESLENAWLRHRTCPSSSSSSANHENKEDSSKTETFSLDVLGGLFLTFLITTAIAFCFHLWHCRVAIINGFRQTKKRMHLSTIQMTIKS</sequence>
<keyword evidence="6" id="KW-0406">Ion transport</keyword>
<evidence type="ECO:0000313" key="19">
    <source>
        <dbReference type="Proteomes" id="UP000663866"/>
    </source>
</evidence>
<organism evidence="17 19">
    <name type="scientific">Rotaria magnacalcarata</name>
    <dbReference type="NCBI Taxonomy" id="392030"/>
    <lineage>
        <taxon>Eukaryota</taxon>
        <taxon>Metazoa</taxon>
        <taxon>Spiralia</taxon>
        <taxon>Gnathifera</taxon>
        <taxon>Rotifera</taxon>
        <taxon>Eurotatoria</taxon>
        <taxon>Bdelloidea</taxon>
        <taxon>Philodinida</taxon>
        <taxon>Philodinidae</taxon>
        <taxon>Rotaria</taxon>
    </lineage>
</organism>
<evidence type="ECO:0000313" key="17">
    <source>
        <dbReference type="EMBL" id="CAF3950550.1"/>
    </source>
</evidence>
<dbReference type="InterPro" id="IPR001828">
    <property type="entry name" value="ANF_lig-bd_rcpt"/>
</dbReference>
<accession>A0A819KKG6</accession>
<evidence type="ECO:0000256" key="6">
    <source>
        <dbReference type="ARBA" id="ARBA00023065"/>
    </source>
</evidence>
<feature type="chain" id="PRO_5035619735" description="Ionotropic glutamate receptor C-terminal domain-containing protein" evidence="15">
    <location>
        <begin position="21"/>
        <end position="939"/>
    </location>
</feature>
<evidence type="ECO:0000256" key="14">
    <source>
        <dbReference type="SAM" id="Phobius"/>
    </source>
</evidence>
<keyword evidence="9" id="KW-0325">Glycoprotein</keyword>
<feature type="domain" description="Ionotropic glutamate receptor C-terminal" evidence="16">
    <location>
        <begin position="526"/>
        <end position="861"/>
    </location>
</feature>
<dbReference type="InterPro" id="IPR015683">
    <property type="entry name" value="Ionotropic_Glu_rcpt"/>
</dbReference>
<evidence type="ECO:0000313" key="18">
    <source>
        <dbReference type="EMBL" id="CAF4010109.1"/>
    </source>
</evidence>
<dbReference type="EMBL" id="CAJOBG010001689">
    <property type="protein sequence ID" value="CAF3950550.1"/>
    <property type="molecule type" value="Genomic_DNA"/>
</dbReference>
<feature type="signal peptide" evidence="15">
    <location>
        <begin position="1"/>
        <end position="20"/>
    </location>
</feature>
<evidence type="ECO:0000256" key="1">
    <source>
        <dbReference type="ARBA" id="ARBA00004141"/>
    </source>
</evidence>
<evidence type="ECO:0000256" key="2">
    <source>
        <dbReference type="ARBA" id="ARBA00022448"/>
    </source>
</evidence>
<dbReference type="GO" id="GO:0004930">
    <property type="term" value="F:G protein-coupled receptor activity"/>
    <property type="evidence" value="ECO:0007669"/>
    <property type="project" value="InterPro"/>
</dbReference>
<dbReference type="InterPro" id="IPR001320">
    <property type="entry name" value="Iontro_rcpt_C"/>
</dbReference>
<protein>
    <recommendedName>
        <fullName evidence="16">Ionotropic glutamate receptor C-terminal domain-containing protein</fullName>
    </recommendedName>
</protein>
<dbReference type="EMBL" id="CAJOBF010002102">
    <property type="protein sequence ID" value="CAF4010109.1"/>
    <property type="molecule type" value="Genomic_DNA"/>
</dbReference>
<keyword evidence="4 14" id="KW-1133">Transmembrane helix</keyword>
<dbReference type="SUPFAM" id="SSF53850">
    <property type="entry name" value="Periplasmic binding protein-like II"/>
    <property type="match status" value="1"/>
</dbReference>
<dbReference type="Gene3D" id="3.40.190.10">
    <property type="entry name" value="Periplasmic binding protein-like II"/>
    <property type="match status" value="2"/>
</dbReference>
<dbReference type="GO" id="GO:0015276">
    <property type="term" value="F:ligand-gated monoatomic ion channel activity"/>
    <property type="evidence" value="ECO:0007669"/>
    <property type="project" value="InterPro"/>
</dbReference>
<keyword evidence="8" id="KW-0675">Receptor</keyword>
<dbReference type="Pfam" id="PF00060">
    <property type="entry name" value="Lig_chan"/>
    <property type="match status" value="1"/>
</dbReference>
<comment type="caution">
    <text evidence="17">The sequence shown here is derived from an EMBL/GenBank/DDBJ whole genome shotgun (WGS) entry which is preliminary data.</text>
</comment>